<dbReference type="AlphaFoldDB" id="A0A7R8WY22"/>
<dbReference type="Proteomes" id="UP000677054">
    <property type="component" value="Unassembled WGS sequence"/>
</dbReference>
<feature type="region of interest" description="Disordered" evidence="2">
    <location>
        <begin position="657"/>
        <end position="753"/>
    </location>
</feature>
<feature type="coiled-coil region" evidence="1">
    <location>
        <begin position="520"/>
        <end position="554"/>
    </location>
</feature>
<dbReference type="InterPro" id="IPR036610">
    <property type="entry name" value="PEBP-like_sf"/>
</dbReference>
<proteinExistence type="predicted"/>
<dbReference type="EMBL" id="LR899534">
    <property type="protein sequence ID" value="CAD7240250.1"/>
    <property type="molecule type" value="Genomic_DNA"/>
</dbReference>
<dbReference type="CDD" id="cd00866">
    <property type="entry name" value="PEBP_euk"/>
    <property type="match status" value="1"/>
</dbReference>
<dbReference type="Gene3D" id="3.90.280.10">
    <property type="entry name" value="PEBP-like"/>
    <property type="match status" value="1"/>
</dbReference>
<evidence type="ECO:0000256" key="2">
    <source>
        <dbReference type="SAM" id="MobiDB-lite"/>
    </source>
</evidence>
<evidence type="ECO:0000256" key="3">
    <source>
        <dbReference type="SAM" id="SignalP"/>
    </source>
</evidence>
<dbReference type="EMBL" id="CAJPEV010000017">
    <property type="protein sequence ID" value="CAG0878858.1"/>
    <property type="molecule type" value="Genomic_DNA"/>
</dbReference>
<dbReference type="SUPFAM" id="SSF49777">
    <property type="entry name" value="PEBP-like"/>
    <property type="match status" value="1"/>
</dbReference>
<keyword evidence="1" id="KW-0175">Coiled coil</keyword>
<feature type="compositionally biased region" description="Basic residues" evidence="2">
    <location>
        <begin position="376"/>
        <end position="388"/>
    </location>
</feature>
<feature type="signal peptide" evidence="3">
    <location>
        <begin position="1"/>
        <end position="20"/>
    </location>
</feature>
<feature type="compositionally biased region" description="Polar residues" evidence="2">
    <location>
        <begin position="671"/>
        <end position="686"/>
    </location>
</feature>
<dbReference type="Pfam" id="PF01161">
    <property type="entry name" value="PBP"/>
    <property type="match status" value="1"/>
</dbReference>
<dbReference type="OrthoDB" id="2506647at2759"/>
<dbReference type="InterPro" id="IPR035810">
    <property type="entry name" value="PEBP_euk"/>
</dbReference>
<name>A0A7R8WY22_9CRUS</name>
<sequence length="850" mass="96492">MLVKLMVIFAVAARERSVTASEQYDDLASLVYQEMQDEESDLRATSNPTPEVTEEDLELELEQMLGGAGRGFGNLTLGGGSTTSGIGTTVKGILPVPQDFREYPDIYVSAVSDIIDQAPGYTMSVSYDTWPVDLGKKLHLDETDRPPTLAAWPTKSKGRYCVVMLDPDAVGEKHQESLLWMVVNIPGNAIHEGQTVAPYRPPRSNPFSGTHRFVFLVFEQPQEISLKNIISSRREHFSARDFANFYQLGGPIAANYFTSFAEESQHGHSEYDNVHELQDTFMSLIEPQTLNGFKQLVNNDTSVSSLDRDATFRALTELIGVGETNMSKSNELIGSLAKGIWRKWLHLLENKDHTSHDSNKHHHSEMGESKQEHHEYQKHHHGSKKMGKKKELSHITEEQESLGQAETSEENEEENQVEETEKDEAREKQFRWRGKADALGPQIEGDAFRSRSWQGPYTYKEEPTECDIKSMDKIKSPPSNKEQIQEVEHPSGRRQQNKIKKKGLRQKGKRRGKLRKKIEAMQSEEDIEEVECKMQKLEEEYKEEPEEKQMKKNRKKPETEMIEATITTKARTTSPTVSVTEAAMMTAITEETLPLETVCIATPTATPSVKSNIEECIVIDGTTETSEVHKIPLDICDKKLEILLEILPEQHDSMISTQTAEVKSKVEESGPCSTSKENNNFGNSRLSEAPQHKESRGRDKWKKKNKIKMRPASEITKSKSERTGQEKPTKQERMEMTNEDTKAVPPEVANLSNDEDYNKAVVKCLHAQESGQSCPTPSKLSMEEFQVPKVNGSYPKHIYVTLVSKRPEQQKVADKIRFGRKQKQKLEERVRNVKLEKHILDHTRGTKENY</sequence>
<dbReference type="PANTHER" id="PTHR11362:SF82">
    <property type="entry name" value="PHOSPHATIDYLETHANOLAMINE-BINDING PROTEIN 4"/>
    <property type="match status" value="1"/>
</dbReference>
<evidence type="ECO:0000256" key="1">
    <source>
        <dbReference type="SAM" id="Coils"/>
    </source>
</evidence>
<keyword evidence="5" id="KW-1185">Reference proteome</keyword>
<keyword evidence="3" id="KW-0732">Signal</keyword>
<feature type="compositionally biased region" description="Basic and acidic residues" evidence="2">
    <location>
        <begin position="353"/>
        <end position="375"/>
    </location>
</feature>
<dbReference type="InterPro" id="IPR008914">
    <property type="entry name" value="PEBP"/>
</dbReference>
<evidence type="ECO:0000313" key="5">
    <source>
        <dbReference type="Proteomes" id="UP000677054"/>
    </source>
</evidence>
<protein>
    <submittedName>
        <fullName evidence="4">Uncharacterized protein</fullName>
    </submittedName>
</protein>
<feature type="coiled-coil region" evidence="1">
    <location>
        <begin position="816"/>
        <end position="843"/>
    </location>
</feature>
<gene>
    <name evidence="4" type="ORF">DSTB1V02_LOCUS279</name>
</gene>
<feature type="region of interest" description="Disordered" evidence="2">
    <location>
        <begin position="353"/>
        <end position="428"/>
    </location>
</feature>
<feature type="compositionally biased region" description="Basic and acidic residues" evidence="2">
    <location>
        <begin position="716"/>
        <end position="742"/>
    </location>
</feature>
<feature type="compositionally biased region" description="Basic residues" evidence="2">
    <location>
        <begin position="495"/>
        <end position="516"/>
    </location>
</feature>
<reference evidence="4" key="1">
    <citation type="submission" date="2020-11" db="EMBL/GenBank/DDBJ databases">
        <authorList>
            <person name="Tran Van P."/>
        </authorList>
    </citation>
    <scope>NUCLEOTIDE SEQUENCE</scope>
</reference>
<feature type="compositionally biased region" description="Basic residues" evidence="2">
    <location>
        <begin position="699"/>
        <end position="709"/>
    </location>
</feature>
<organism evidence="4">
    <name type="scientific">Darwinula stevensoni</name>
    <dbReference type="NCBI Taxonomy" id="69355"/>
    <lineage>
        <taxon>Eukaryota</taxon>
        <taxon>Metazoa</taxon>
        <taxon>Ecdysozoa</taxon>
        <taxon>Arthropoda</taxon>
        <taxon>Crustacea</taxon>
        <taxon>Oligostraca</taxon>
        <taxon>Ostracoda</taxon>
        <taxon>Podocopa</taxon>
        <taxon>Podocopida</taxon>
        <taxon>Darwinulocopina</taxon>
        <taxon>Darwinuloidea</taxon>
        <taxon>Darwinulidae</taxon>
        <taxon>Darwinula</taxon>
    </lineage>
</organism>
<accession>A0A7R8WY22</accession>
<evidence type="ECO:0000313" key="4">
    <source>
        <dbReference type="EMBL" id="CAD7240250.1"/>
    </source>
</evidence>
<feature type="chain" id="PRO_5036208925" evidence="3">
    <location>
        <begin position="21"/>
        <end position="850"/>
    </location>
</feature>
<feature type="region of interest" description="Disordered" evidence="2">
    <location>
        <begin position="470"/>
        <end position="516"/>
    </location>
</feature>
<feature type="compositionally biased region" description="Acidic residues" evidence="2">
    <location>
        <begin position="407"/>
        <end position="422"/>
    </location>
</feature>
<dbReference type="PANTHER" id="PTHR11362">
    <property type="entry name" value="PHOSPHATIDYLETHANOLAMINE-BINDING PROTEIN"/>
    <property type="match status" value="1"/>
</dbReference>